<dbReference type="InterPro" id="IPR005754">
    <property type="entry name" value="Sortase"/>
</dbReference>
<gene>
    <name evidence="3" type="ORF">UFOPK2579_01935</name>
</gene>
<dbReference type="GO" id="GO:0016787">
    <property type="term" value="F:hydrolase activity"/>
    <property type="evidence" value="ECO:0007669"/>
    <property type="project" value="UniProtKB-KW"/>
</dbReference>
<evidence type="ECO:0000256" key="2">
    <source>
        <dbReference type="SAM" id="MobiDB-lite"/>
    </source>
</evidence>
<evidence type="ECO:0000256" key="1">
    <source>
        <dbReference type="ARBA" id="ARBA00022801"/>
    </source>
</evidence>
<dbReference type="InterPro" id="IPR023365">
    <property type="entry name" value="Sortase_dom-sf"/>
</dbReference>
<accession>A0A6J6RBG2</accession>
<dbReference type="CDD" id="cd05829">
    <property type="entry name" value="Sortase_F"/>
    <property type="match status" value="1"/>
</dbReference>
<dbReference type="Pfam" id="PF04203">
    <property type="entry name" value="Sortase"/>
    <property type="match status" value="1"/>
</dbReference>
<dbReference type="InterPro" id="IPR042001">
    <property type="entry name" value="Sortase_F"/>
</dbReference>
<keyword evidence="1" id="KW-0378">Hydrolase</keyword>
<dbReference type="EMBL" id="CAEZXR010000250">
    <property type="protein sequence ID" value="CAB4720386.1"/>
    <property type="molecule type" value="Genomic_DNA"/>
</dbReference>
<dbReference type="AlphaFoldDB" id="A0A6J6RBG2"/>
<proteinExistence type="predicted"/>
<dbReference type="SUPFAM" id="SSF63817">
    <property type="entry name" value="Sortase"/>
    <property type="match status" value="1"/>
</dbReference>
<evidence type="ECO:0000313" key="3">
    <source>
        <dbReference type="EMBL" id="CAB4720386.1"/>
    </source>
</evidence>
<name>A0A6J6RBG2_9ZZZZ</name>
<feature type="region of interest" description="Disordered" evidence="2">
    <location>
        <begin position="23"/>
        <end position="42"/>
    </location>
</feature>
<protein>
    <submittedName>
        <fullName evidence="3">Unannotated protein</fullName>
    </submittedName>
</protein>
<reference evidence="3" key="1">
    <citation type="submission" date="2020-05" db="EMBL/GenBank/DDBJ databases">
        <authorList>
            <person name="Chiriac C."/>
            <person name="Salcher M."/>
            <person name="Ghai R."/>
            <person name="Kavagutti S V."/>
        </authorList>
    </citation>
    <scope>NUCLEOTIDE SEQUENCE</scope>
</reference>
<sequence>MTGALALLAAGLVATGVSLVTGADSAPGRAPETGAASAVAGTPAPVAEAVRAPWRPGAPRRVVVPALGLDAAVVPVKAPDRTLVPPSDPQQLGWWAGGAKPGAATGSALIAGHTVHTGGGALDDLEQLRPGDVVRVVTGRQSLRYVVKDVEVYAKGTIRRAAARLFSQDVPGRLVLLTCEDWDGSAYLSNVVVTAARA</sequence>
<dbReference type="Gene3D" id="2.40.260.10">
    <property type="entry name" value="Sortase"/>
    <property type="match status" value="1"/>
</dbReference>
<organism evidence="3">
    <name type="scientific">freshwater metagenome</name>
    <dbReference type="NCBI Taxonomy" id="449393"/>
    <lineage>
        <taxon>unclassified sequences</taxon>
        <taxon>metagenomes</taxon>
        <taxon>ecological metagenomes</taxon>
    </lineage>
</organism>